<dbReference type="Pfam" id="PF00158">
    <property type="entry name" value="Sigma54_activat"/>
    <property type="match status" value="1"/>
</dbReference>
<dbReference type="Gene3D" id="1.10.8.60">
    <property type="match status" value="1"/>
</dbReference>
<name>A0A5K7ZTS6_9BACT</name>
<dbReference type="CDD" id="cd00009">
    <property type="entry name" value="AAA"/>
    <property type="match status" value="1"/>
</dbReference>
<dbReference type="FunFam" id="3.40.50.300:FF:000006">
    <property type="entry name" value="DNA-binding transcriptional regulator NtrC"/>
    <property type="match status" value="1"/>
</dbReference>
<dbReference type="SMART" id="SM00382">
    <property type="entry name" value="AAA"/>
    <property type="match status" value="1"/>
</dbReference>
<dbReference type="InterPro" id="IPR025943">
    <property type="entry name" value="Sigma_54_int_dom_ATP-bd_2"/>
</dbReference>
<keyword evidence="4" id="KW-0238">DNA-binding</keyword>
<gene>
    <name evidence="7" type="ORF">DSCO28_41680</name>
</gene>
<dbReference type="InterPro" id="IPR003593">
    <property type="entry name" value="AAA+_ATPase"/>
</dbReference>
<keyword evidence="3" id="KW-0805">Transcription regulation</keyword>
<evidence type="ECO:0000256" key="3">
    <source>
        <dbReference type="ARBA" id="ARBA00023015"/>
    </source>
</evidence>
<evidence type="ECO:0000259" key="6">
    <source>
        <dbReference type="PROSITE" id="PS50045"/>
    </source>
</evidence>
<keyword evidence="2" id="KW-0067">ATP-binding</keyword>
<dbReference type="GO" id="GO:0005524">
    <property type="term" value="F:ATP binding"/>
    <property type="evidence" value="ECO:0007669"/>
    <property type="project" value="UniProtKB-KW"/>
</dbReference>
<accession>A0A5K7ZTS6</accession>
<evidence type="ECO:0000313" key="8">
    <source>
        <dbReference type="Proteomes" id="UP000425960"/>
    </source>
</evidence>
<dbReference type="KEGG" id="dov:DSCO28_41680"/>
<dbReference type="SUPFAM" id="SSF52540">
    <property type="entry name" value="P-loop containing nucleoside triphosphate hydrolases"/>
    <property type="match status" value="1"/>
</dbReference>
<dbReference type="Proteomes" id="UP000425960">
    <property type="component" value="Chromosome"/>
</dbReference>
<evidence type="ECO:0000256" key="2">
    <source>
        <dbReference type="ARBA" id="ARBA00022840"/>
    </source>
</evidence>
<dbReference type="PANTHER" id="PTHR32071:SF122">
    <property type="entry name" value="SIGMA FACTOR"/>
    <property type="match status" value="1"/>
</dbReference>
<evidence type="ECO:0000256" key="4">
    <source>
        <dbReference type="ARBA" id="ARBA00023125"/>
    </source>
</evidence>
<dbReference type="PROSITE" id="PS00676">
    <property type="entry name" value="SIGMA54_INTERACT_2"/>
    <property type="match status" value="1"/>
</dbReference>
<feature type="domain" description="Sigma-54 factor interaction" evidence="6">
    <location>
        <begin position="1"/>
        <end position="222"/>
    </location>
</feature>
<dbReference type="InterPro" id="IPR025944">
    <property type="entry name" value="Sigma_54_int_dom_CS"/>
</dbReference>
<reference evidence="7 8" key="1">
    <citation type="submission" date="2019-11" db="EMBL/GenBank/DDBJ databases">
        <title>Comparative genomics of hydrocarbon-degrading Desulfosarcina strains.</title>
        <authorList>
            <person name="Watanabe M."/>
            <person name="Kojima H."/>
            <person name="Fukui M."/>
        </authorList>
    </citation>
    <scope>NUCLEOTIDE SEQUENCE [LARGE SCALE GENOMIC DNA]</scope>
    <source>
        <strain evidence="7 8">28bB2T</strain>
    </source>
</reference>
<protein>
    <recommendedName>
        <fullName evidence="6">Sigma-54 factor interaction domain-containing protein</fullName>
    </recommendedName>
</protein>
<dbReference type="PANTHER" id="PTHR32071">
    <property type="entry name" value="TRANSCRIPTIONAL REGULATORY PROTEIN"/>
    <property type="match status" value="1"/>
</dbReference>
<dbReference type="AlphaFoldDB" id="A0A5K7ZTS6"/>
<dbReference type="GO" id="GO:0003677">
    <property type="term" value="F:DNA binding"/>
    <property type="evidence" value="ECO:0007669"/>
    <property type="project" value="UniProtKB-KW"/>
</dbReference>
<dbReference type="Gene3D" id="3.40.50.300">
    <property type="entry name" value="P-loop containing nucleotide triphosphate hydrolases"/>
    <property type="match status" value="1"/>
</dbReference>
<dbReference type="InterPro" id="IPR058031">
    <property type="entry name" value="AAA_lid_NorR"/>
</dbReference>
<dbReference type="InterPro" id="IPR027417">
    <property type="entry name" value="P-loop_NTPase"/>
</dbReference>
<evidence type="ECO:0000256" key="5">
    <source>
        <dbReference type="ARBA" id="ARBA00023163"/>
    </source>
</evidence>
<evidence type="ECO:0000313" key="7">
    <source>
        <dbReference type="EMBL" id="BBO83602.1"/>
    </source>
</evidence>
<dbReference type="InterPro" id="IPR002078">
    <property type="entry name" value="Sigma_54_int"/>
</dbReference>
<keyword evidence="5" id="KW-0804">Transcription</keyword>
<proteinExistence type="predicted"/>
<dbReference type="GO" id="GO:0006355">
    <property type="term" value="P:regulation of DNA-templated transcription"/>
    <property type="evidence" value="ECO:0007669"/>
    <property type="project" value="InterPro"/>
</dbReference>
<dbReference type="PROSITE" id="PS50045">
    <property type="entry name" value="SIGMA54_INTERACT_4"/>
    <property type="match status" value="1"/>
</dbReference>
<organism evidence="7 8">
    <name type="scientific">Desulfosarcina ovata subsp. sediminis</name>
    <dbReference type="NCBI Taxonomy" id="885957"/>
    <lineage>
        <taxon>Bacteria</taxon>
        <taxon>Pseudomonadati</taxon>
        <taxon>Thermodesulfobacteriota</taxon>
        <taxon>Desulfobacteria</taxon>
        <taxon>Desulfobacterales</taxon>
        <taxon>Desulfosarcinaceae</taxon>
        <taxon>Desulfosarcina</taxon>
    </lineage>
</organism>
<dbReference type="EMBL" id="AP021876">
    <property type="protein sequence ID" value="BBO83602.1"/>
    <property type="molecule type" value="Genomic_DNA"/>
</dbReference>
<evidence type="ECO:0000256" key="1">
    <source>
        <dbReference type="ARBA" id="ARBA00022741"/>
    </source>
</evidence>
<dbReference type="PROSITE" id="PS00688">
    <property type="entry name" value="SIGMA54_INTERACT_3"/>
    <property type="match status" value="1"/>
</dbReference>
<sequence>MRALYAMLTKVARHDLTALITGPSGVGKELAARAIHDLSPRRDRPLVTIHCGAFPENLLESELFGHCKGAFTGATRDRMGRFEQADGGTVFLDEVGELSLALQVKLLRVIQFRTFERLGENKMVRVNVRLIAATHRDLKQGVAEGWFREDLYYRLNVVPIEIPRLKERREDIPLLVDYFLGRHGGGDGRRPVMTPAALAALEKHAFPGNVRELENIVQRALVFADTPLIDTAALPPDVRPNYPETHADIDRPGVDCEALSAALQHAVIRNHDGQPAPWHRRLRCIKLEAIETFLRTWGADWFSRKRYARFLENHGNHHQRGKYKTAGDHLAILRANRICVHNHQKSNRAAYRLHDRFLSWDRVIGSCKSGPCPR</sequence>
<keyword evidence="1" id="KW-0547">Nucleotide-binding</keyword>
<dbReference type="Pfam" id="PF25601">
    <property type="entry name" value="AAA_lid_14"/>
    <property type="match status" value="1"/>
</dbReference>